<reference evidence="5 6" key="1">
    <citation type="submission" date="2024-09" db="EMBL/GenBank/DDBJ databases">
        <title>A chromosome-level genome assembly of Gray's grenadier anchovy, Coilia grayii.</title>
        <authorList>
            <person name="Fu Z."/>
        </authorList>
    </citation>
    <scope>NUCLEOTIDE SEQUENCE [LARGE SCALE GENOMIC DNA]</scope>
    <source>
        <strain evidence="5">G4</strain>
        <tissue evidence="5">Muscle</tissue>
    </source>
</reference>
<evidence type="ECO:0000256" key="1">
    <source>
        <dbReference type="ARBA" id="ARBA00022614"/>
    </source>
</evidence>
<dbReference type="InterPro" id="IPR003591">
    <property type="entry name" value="Leu-rich_rpt_typical-subtyp"/>
</dbReference>
<dbReference type="AlphaFoldDB" id="A0ABD1IUY1"/>
<dbReference type="SMART" id="SM00364">
    <property type="entry name" value="LRR_BAC"/>
    <property type="match status" value="5"/>
</dbReference>
<keyword evidence="4" id="KW-0472">Membrane</keyword>
<accession>A0ABD1IUY1</accession>
<keyword evidence="6" id="KW-1185">Reference proteome</keyword>
<organism evidence="5 6">
    <name type="scientific">Coilia grayii</name>
    <name type="common">Gray's grenadier anchovy</name>
    <dbReference type="NCBI Taxonomy" id="363190"/>
    <lineage>
        <taxon>Eukaryota</taxon>
        <taxon>Metazoa</taxon>
        <taxon>Chordata</taxon>
        <taxon>Craniata</taxon>
        <taxon>Vertebrata</taxon>
        <taxon>Euteleostomi</taxon>
        <taxon>Actinopterygii</taxon>
        <taxon>Neopterygii</taxon>
        <taxon>Teleostei</taxon>
        <taxon>Clupei</taxon>
        <taxon>Clupeiformes</taxon>
        <taxon>Clupeoidei</taxon>
        <taxon>Engraulidae</taxon>
        <taxon>Coilinae</taxon>
        <taxon>Coilia</taxon>
    </lineage>
</organism>
<dbReference type="InterPro" id="IPR050328">
    <property type="entry name" value="Dev_Immune_Receptor"/>
</dbReference>
<name>A0ABD1IUY1_9TELE</name>
<dbReference type="InterPro" id="IPR001611">
    <property type="entry name" value="Leu-rich_rpt"/>
</dbReference>
<keyword evidence="2" id="KW-0732">Signal</keyword>
<dbReference type="Pfam" id="PF00560">
    <property type="entry name" value="LRR_1"/>
    <property type="match status" value="1"/>
</dbReference>
<dbReference type="Proteomes" id="UP001591681">
    <property type="component" value="Unassembled WGS sequence"/>
</dbReference>
<dbReference type="PROSITE" id="PS51450">
    <property type="entry name" value="LRR"/>
    <property type="match status" value="3"/>
</dbReference>
<feature type="transmembrane region" description="Helical" evidence="4">
    <location>
        <begin position="617"/>
        <end position="640"/>
    </location>
</feature>
<keyword evidence="1" id="KW-0433">Leucine-rich repeat</keyword>
<dbReference type="InterPro" id="IPR032675">
    <property type="entry name" value="LRR_dom_sf"/>
</dbReference>
<keyword evidence="3" id="KW-0677">Repeat</keyword>
<keyword evidence="4" id="KW-1133">Transmembrane helix</keyword>
<evidence type="ECO:0000256" key="4">
    <source>
        <dbReference type="SAM" id="Phobius"/>
    </source>
</evidence>
<proteinExistence type="predicted"/>
<dbReference type="SUPFAM" id="SSF52058">
    <property type="entry name" value="L domain-like"/>
    <property type="match status" value="1"/>
</dbReference>
<gene>
    <name evidence="5" type="ORF">ACEWY4_027294</name>
</gene>
<protein>
    <recommendedName>
        <fullName evidence="7">Toll-like receptor 3</fullName>
    </recommendedName>
</protein>
<comment type="caution">
    <text evidence="5">The sequence shown here is derived from an EMBL/GenBank/DDBJ whole genome shotgun (WGS) entry which is preliminary data.</text>
</comment>
<evidence type="ECO:0000313" key="6">
    <source>
        <dbReference type="Proteomes" id="UP001591681"/>
    </source>
</evidence>
<dbReference type="PANTHER" id="PTHR24373">
    <property type="entry name" value="SLIT RELATED LEUCINE-RICH REPEAT NEURONAL PROTEIN"/>
    <property type="match status" value="1"/>
</dbReference>
<dbReference type="PANTHER" id="PTHR24373:SF275">
    <property type="entry name" value="TIR DOMAIN-CONTAINING PROTEIN"/>
    <property type="match status" value="1"/>
</dbReference>
<dbReference type="EMBL" id="JBHFQA010000024">
    <property type="protein sequence ID" value="KAL2077790.1"/>
    <property type="molecule type" value="Genomic_DNA"/>
</dbReference>
<evidence type="ECO:0000256" key="2">
    <source>
        <dbReference type="ARBA" id="ARBA00022729"/>
    </source>
</evidence>
<dbReference type="Gene3D" id="3.80.10.10">
    <property type="entry name" value="Ribonuclease Inhibitor"/>
    <property type="match status" value="4"/>
</dbReference>
<keyword evidence="4" id="KW-0812">Transmembrane</keyword>
<sequence length="667" mass="75236">MAEYRLIILMFMSLYGNSYRLFDKLTDGKHTGLKRESWSHRNLSSLPWSLDEHLIDLDLSNNVIKNFKMINLQFLERLDVSYNHLSFIYKGTFKNLVRLHELNLASNLLNNNIISNSQAFKDLHGLRSLDISSNNLDEEAVKQYLSNASLLDSLTATGNVVSKLTTQFFANTKNLRVINLESNMISKIEEGTFNHLKKLAELNLARNNLAFICDFKLYQVIHLNLSRNSIEFFITNENEKVYNLEVLDLSSNNLLYFPILPKYNHLTHLHLQNNQLDALASTISEASHVYEDVTNSKNPATINKHPVYANWHNMSLIYLDLSSNLFRSFPLTMLKDLWSLEVLNISDNCLHNISTNAFGKSNQSAPLNYSMPSLRHMNLQDNNVQYLPPTLSSTFPNIERLGLRGNRIRPCPAEPIGLSKLITEVQCASFSNITTLKHLDLQENGIELLFPGAFANSPLVSLDLSGNKRLMITKNALQDLRDTLQSLSIGGNNMTDSQFGLGCMGGLKFLNVSDNNLRNLPVTTACSPLMELDVRNNSLSTLQHVMASHLSVIYISGNSFNCCETTWLQSLKKANVTILDLNITECFHLSKSAINLADVQDFSSACFQKITVRGSTLQYITIFCITFIVIVLIAVLGYTLRRRPRHFVGQYSIFSAGSVSLTNLLSD</sequence>
<dbReference type="Pfam" id="PF13855">
    <property type="entry name" value="LRR_8"/>
    <property type="match status" value="2"/>
</dbReference>
<evidence type="ECO:0008006" key="7">
    <source>
        <dbReference type="Google" id="ProtNLM"/>
    </source>
</evidence>
<evidence type="ECO:0000313" key="5">
    <source>
        <dbReference type="EMBL" id="KAL2077790.1"/>
    </source>
</evidence>
<dbReference type="SMART" id="SM00369">
    <property type="entry name" value="LRR_TYP"/>
    <property type="match status" value="12"/>
</dbReference>
<evidence type="ECO:0000256" key="3">
    <source>
        <dbReference type="ARBA" id="ARBA00022737"/>
    </source>
</evidence>